<dbReference type="SUPFAM" id="SSF100950">
    <property type="entry name" value="NagB/RpiA/CoA transferase-like"/>
    <property type="match status" value="1"/>
</dbReference>
<dbReference type="Gene3D" id="3.40.1080.10">
    <property type="entry name" value="Glutaconate Coenzyme A-transferase"/>
    <property type="match status" value="1"/>
</dbReference>
<protein>
    <submittedName>
        <fullName evidence="3">3-oxoadipate CoA-transferase</fullName>
    </submittedName>
</protein>
<reference evidence="3 4" key="1">
    <citation type="submission" date="2017-05" db="EMBL/GenBank/DDBJ databases">
        <title>Complete and WGS of Bordetella genogroups.</title>
        <authorList>
            <person name="Spilker T."/>
            <person name="LiPuma J."/>
        </authorList>
    </citation>
    <scope>NUCLEOTIDE SEQUENCE [LARGE SCALE GENOMIC DNA]</scope>
    <source>
        <strain evidence="3 4">AU9919</strain>
    </source>
</reference>
<dbReference type="InterPro" id="IPR004165">
    <property type="entry name" value="CoA_trans_fam_I"/>
</dbReference>
<dbReference type="PANTHER" id="PTHR13707:SF60">
    <property type="entry name" value="ACETATE COA-TRANSFERASE SUBUNIT ALPHA"/>
    <property type="match status" value="1"/>
</dbReference>
<dbReference type="Proteomes" id="UP000216885">
    <property type="component" value="Unassembled WGS sequence"/>
</dbReference>
<dbReference type="GO" id="GO:0008410">
    <property type="term" value="F:CoA-transferase activity"/>
    <property type="evidence" value="ECO:0007669"/>
    <property type="project" value="InterPro"/>
</dbReference>
<name>A0A261U8W7_9BORD</name>
<evidence type="ECO:0000313" key="4">
    <source>
        <dbReference type="Proteomes" id="UP000216885"/>
    </source>
</evidence>
<keyword evidence="4" id="KW-1185">Reference proteome</keyword>
<evidence type="ECO:0000313" key="3">
    <source>
        <dbReference type="EMBL" id="OZI58359.1"/>
    </source>
</evidence>
<dbReference type="OrthoDB" id="9777193at2"/>
<comment type="similarity">
    <text evidence="1">Belongs to the 3-oxoacid CoA-transferase subunit A family.</text>
</comment>
<dbReference type="PANTHER" id="PTHR13707">
    <property type="entry name" value="KETOACID-COENZYME A TRANSFERASE"/>
    <property type="match status" value="1"/>
</dbReference>
<comment type="caution">
    <text evidence="3">The sequence shown here is derived from an EMBL/GenBank/DDBJ whole genome shotgun (WGS) entry which is preliminary data.</text>
</comment>
<dbReference type="InterPro" id="IPR004163">
    <property type="entry name" value="CoA_transf_BS"/>
</dbReference>
<dbReference type="RefSeq" id="WP_094820190.1">
    <property type="nucleotide sequence ID" value="NZ_NEVO01000005.1"/>
</dbReference>
<dbReference type="InterPro" id="IPR037171">
    <property type="entry name" value="NagB/RpiA_transferase-like"/>
</dbReference>
<dbReference type="InterPro" id="IPR012792">
    <property type="entry name" value="3-oxoacid_CoA-transf_A"/>
</dbReference>
<evidence type="ECO:0000256" key="1">
    <source>
        <dbReference type="ARBA" id="ARBA00005612"/>
    </source>
</evidence>
<keyword evidence="2 3" id="KW-0808">Transferase</keyword>
<evidence type="ECO:0000256" key="2">
    <source>
        <dbReference type="ARBA" id="ARBA00022679"/>
    </source>
</evidence>
<proteinExistence type="inferred from homology"/>
<dbReference type="PROSITE" id="PS01273">
    <property type="entry name" value="COA_TRANSF_1"/>
    <property type="match status" value="1"/>
</dbReference>
<sequence length="230" mass="24358">MLDKIVESLHEAVADVQDGAVVLIGGFGASGVPTALICALLEQGARDLTIVNNNAGNGPRGLSQLVEAGRVRKMICSFARSSDRKNPNAAAFADAYRAGRIELECVPQGTMAERMRAAGAGMGPFFTPTSYGTPLARGKETRVIDGVGYVLETPLKGDLALVKAQQGDRWGNLVYRYAGRNFAPVMCTAATLTVAQVDEIVPLGAIEPQHVMTPGIFVQRVVQAGDQHVH</sequence>
<dbReference type="AlphaFoldDB" id="A0A261U8W7"/>
<accession>A0A261U8W7</accession>
<dbReference type="Pfam" id="PF01144">
    <property type="entry name" value="CoA_trans"/>
    <property type="match status" value="1"/>
</dbReference>
<dbReference type="SMART" id="SM00882">
    <property type="entry name" value="CoA_trans"/>
    <property type="match status" value="1"/>
</dbReference>
<dbReference type="EMBL" id="NEVQ01000009">
    <property type="protein sequence ID" value="OZI58359.1"/>
    <property type="molecule type" value="Genomic_DNA"/>
</dbReference>
<gene>
    <name evidence="3" type="ORF">CAL20_07360</name>
</gene>
<dbReference type="NCBIfam" id="TIGR02429">
    <property type="entry name" value="pcaI_scoA_fam"/>
    <property type="match status" value="1"/>
</dbReference>
<organism evidence="3 4">
    <name type="scientific">Bordetella genomosp. 4</name>
    <dbReference type="NCBI Taxonomy" id="463044"/>
    <lineage>
        <taxon>Bacteria</taxon>
        <taxon>Pseudomonadati</taxon>
        <taxon>Pseudomonadota</taxon>
        <taxon>Betaproteobacteria</taxon>
        <taxon>Burkholderiales</taxon>
        <taxon>Alcaligenaceae</taxon>
        <taxon>Bordetella</taxon>
    </lineage>
</organism>